<dbReference type="Gene3D" id="3.30.200.20">
    <property type="entry name" value="Phosphorylase Kinase, domain 1"/>
    <property type="match status" value="1"/>
</dbReference>
<dbReference type="PANTHER" id="PTHR21310">
    <property type="entry name" value="AMINOGLYCOSIDE PHOSPHOTRANSFERASE-RELATED-RELATED"/>
    <property type="match status" value="1"/>
</dbReference>
<dbReference type="InterPro" id="IPR002575">
    <property type="entry name" value="Aminoglycoside_PTrfase"/>
</dbReference>
<evidence type="ECO:0000259" key="1">
    <source>
        <dbReference type="Pfam" id="PF01636"/>
    </source>
</evidence>
<dbReference type="PANTHER" id="PTHR21310:SF37">
    <property type="entry name" value="AMINOGLYCOSIDE PHOSPHOTRANSFERASE DOMAIN-CONTAINING PROTEIN"/>
    <property type="match status" value="1"/>
</dbReference>
<keyword evidence="3" id="KW-1185">Reference proteome</keyword>
<dbReference type="AlphaFoldDB" id="A0A9P8SNL8"/>
<dbReference type="SUPFAM" id="SSF56112">
    <property type="entry name" value="Protein kinase-like (PK-like)"/>
    <property type="match status" value="1"/>
</dbReference>
<protein>
    <submittedName>
        <fullName evidence="2">Phosphotransferase enzyme family domain-containing protein</fullName>
    </submittedName>
</protein>
<proteinExistence type="predicted"/>
<name>A0A9P8SNL8_9HYPO</name>
<reference evidence="2" key="1">
    <citation type="submission" date="2021-09" db="EMBL/GenBank/DDBJ databases">
        <title>A high-quality genome of the endoparasitic fungus Hirsutella rhossiliensis with a comparison of Hirsutella genomes reveals transposable elements contributing to genome size variation.</title>
        <authorList>
            <person name="Lin R."/>
            <person name="Jiao Y."/>
            <person name="Sun X."/>
            <person name="Ling J."/>
            <person name="Xie B."/>
            <person name="Cheng X."/>
        </authorList>
    </citation>
    <scope>NUCLEOTIDE SEQUENCE</scope>
    <source>
        <strain evidence="2">HR02</strain>
    </source>
</reference>
<dbReference type="RefSeq" id="XP_044724809.1">
    <property type="nucleotide sequence ID" value="XM_044861176.1"/>
</dbReference>
<dbReference type="InterPro" id="IPR051678">
    <property type="entry name" value="AGP_Transferase"/>
</dbReference>
<dbReference type="InterPro" id="IPR011009">
    <property type="entry name" value="Kinase-like_dom_sf"/>
</dbReference>
<dbReference type="Pfam" id="PF01636">
    <property type="entry name" value="APH"/>
    <property type="match status" value="1"/>
</dbReference>
<comment type="caution">
    <text evidence="2">The sequence shown here is derived from an EMBL/GenBank/DDBJ whole genome shotgun (WGS) entry which is preliminary data.</text>
</comment>
<dbReference type="EMBL" id="JAIZPD010000002">
    <property type="protein sequence ID" value="KAH0967296.1"/>
    <property type="molecule type" value="Genomic_DNA"/>
</dbReference>
<feature type="domain" description="Aminoglycoside phosphotransferase" evidence="1">
    <location>
        <begin position="35"/>
        <end position="286"/>
    </location>
</feature>
<accession>A0A9P8SNL8</accession>
<organism evidence="2 3">
    <name type="scientific">Hirsutella rhossiliensis</name>
    <dbReference type="NCBI Taxonomy" id="111463"/>
    <lineage>
        <taxon>Eukaryota</taxon>
        <taxon>Fungi</taxon>
        <taxon>Dikarya</taxon>
        <taxon>Ascomycota</taxon>
        <taxon>Pezizomycotina</taxon>
        <taxon>Sordariomycetes</taxon>
        <taxon>Hypocreomycetidae</taxon>
        <taxon>Hypocreales</taxon>
        <taxon>Ophiocordycipitaceae</taxon>
        <taxon>Hirsutella</taxon>
    </lineage>
</organism>
<dbReference type="Proteomes" id="UP000824596">
    <property type="component" value="Unassembled WGS sequence"/>
</dbReference>
<gene>
    <name evidence="2" type="ORF">HRG_02705</name>
</gene>
<dbReference type="GeneID" id="68351834"/>
<evidence type="ECO:0000313" key="3">
    <source>
        <dbReference type="Proteomes" id="UP000824596"/>
    </source>
</evidence>
<evidence type="ECO:0000313" key="2">
    <source>
        <dbReference type="EMBL" id="KAH0967296.1"/>
    </source>
</evidence>
<sequence length="421" mass="48729">MDMLEIFAQNMLRRDRGDQRNYVGFLKGSFNFSLRFKLSDQGPDAIIRFPKPRHTATHLRDENVTNEVQVMEFLRQKTTIPIPRIYSWSVTAESPQQFGPFITMDYVEGTLLLTILKQPTTSNQEDIILNPSIDDTVLDKIYHQIADYIFQLSRLTFTRIGAIAKDGDTWSATRRPLTYNMNELATVAGYPDDRFPTSTFDRASDYLESTQRNLADDAEVAQARYIARHRFAQLIPKYCIGDAGPFMPFCDDLRPSNMPVHPETLQITAVLDFEFTNAMPAQFTYDPPWWLLLSGPEVWLDRGSMEEFQASYEPRMEQFLQSLELVERTSVPKDQQPTEPRLSARMRDSWTSGRFWFDYAARKSFELDAIYWAALNEEGAGVDLLDDEARAEMELFIEKKMQQLRAYNEECAARFAEPVDE</sequence>
<dbReference type="OrthoDB" id="5412996at2759"/>